<dbReference type="EMBL" id="KQ964284">
    <property type="protein sequence ID" value="KXJ85373.1"/>
    <property type="molecule type" value="Genomic_DNA"/>
</dbReference>
<proteinExistence type="inferred from homology"/>
<gene>
    <name evidence="12" type="ORF">Micbo1qcDRAFT_128152</name>
</gene>
<evidence type="ECO:0000256" key="9">
    <source>
        <dbReference type="ARBA" id="ARBA00023157"/>
    </source>
</evidence>
<evidence type="ECO:0000313" key="13">
    <source>
        <dbReference type="Proteomes" id="UP000070501"/>
    </source>
</evidence>
<dbReference type="STRING" id="196109.A0A136IKA3"/>
<feature type="chain" id="PRO_5007292731" description="Peptidase M43 pregnancy-associated plasma-A domain-containing protein" evidence="10">
    <location>
        <begin position="18"/>
        <end position="284"/>
    </location>
</feature>
<dbReference type="GO" id="GO:0006508">
    <property type="term" value="P:proteolysis"/>
    <property type="evidence" value="ECO:0007669"/>
    <property type="project" value="UniProtKB-KW"/>
</dbReference>
<reference evidence="13" key="1">
    <citation type="submission" date="2016-02" db="EMBL/GenBank/DDBJ databases">
        <title>Draft genome sequence of Microdochium bolleyi, a fungal endophyte of beachgrass.</title>
        <authorList>
            <consortium name="DOE Joint Genome Institute"/>
            <person name="David A.S."/>
            <person name="May G."/>
            <person name="Haridas S."/>
            <person name="Lim J."/>
            <person name="Wang M."/>
            <person name="Labutti K."/>
            <person name="Lipzen A."/>
            <person name="Barry K."/>
            <person name="Grigoriev I.V."/>
        </authorList>
    </citation>
    <scope>NUCLEOTIDE SEQUENCE [LARGE SCALE GENOMIC DNA]</scope>
    <source>
        <strain evidence="13">J235TASD1</strain>
    </source>
</reference>
<dbReference type="OrthoDB" id="536211at2759"/>
<dbReference type="PANTHER" id="PTHR47466:SF1">
    <property type="entry name" value="METALLOPROTEASE MEP1 (AFU_ORTHOLOGUE AFUA_1G07730)-RELATED"/>
    <property type="match status" value="1"/>
</dbReference>
<keyword evidence="7" id="KW-0862">Zinc</keyword>
<evidence type="ECO:0000256" key="2">
    <source>
        <dbReference type="ARBA" id="ARBA00008721"/>
    </source>
</evidence>
<evidence type="ECO:0000256" key="6">
    <source>
        <dbReference type="ARBA" id="ARBA00022801"/>
    </source>
</evidence>
<feature type="signal peptide" evidence="10">
    <location>
        <begin position="1"/>
        <end position="17"/>
    </location>
</feature>
<dbReference type="SUPFAM" id="SSF55486">
    <property type="entry name" value="Metalloproteases ('zincins'), catalytic domain"/>
    <property type="match status" value="1"/>
</dbReference>
<keyword evidence="4" id="KW-0479">Metal-binding</keyword>
<keyword evidence="5 10" id="KW-0732">Signal</keyword>
<dbReference type="Gene3D" id="3.40.390.10">
    <property type="entry name" value="Collagenase (Catalytic Domain)"/>
    <property type="match status" value="1"/>
</dbReference>
<keyword evidence="9" id="KW-1015">Disulfide bond</keyword>
<accession>A0A136IKA3</accession>
<dbReference type="Pfam" id="PF05572">
    <property type="entry name" value="Peptidase_M43"/>
    <property type="match status" value="1"/>
</dbReference>
<dbReference type="InterPro" id="IPR008754">
    <property type="entry name" value="Peptidase_M43"/>
</dbReference>
<dbReference type="InterPro" id="IPR024079">
    <property type="entry name" value="MetalloPept_cat_dom_sf"/>
</dbReference>
<dbReference type="Proteomes" id="UP000070501">
    <property type="component" value="Unassembled WGS sequence"/>
</dbReference>
<evidence type="ECO:0000259" key="11">
    <source>
        <dbReference type="Pfam" id="PF05572"/>
    </source>
</evidence>
<evidence type="ECO:0000256" key="1">
    <source>
        <dbReference type="ARBA" id="ARBA00003174"/>
    </source>
</evidence>
<feature type="domain" description="Peptidase M43 pregnancy-associated plasma-A" evidence="11">
    <location>
        <begin position="135"/>
        <end position="275"/>
    </location>
</feature>
<dbReference type="CDD" id="cd04275">
    <property type="entry name" value="ZnMc_pappalysin_like"/>
    <property type="match status" value="1"/>
</dbReference>
<keyword evidence="8" id="KW-0482">Metalloprotease</keyword>
<evidence type="ECO:0000313" key="12">
    <source>
        <dbReference type="EMBL" id="KXJ85373.1"/>
    </source>
</evidence>
<keyword evidence="3" id="KW-0645">Protease</keyword>
<evidence type="ECO:0000256" key="4">
    <source>
        <dbReference type="ARBA" id="ARBA00022723"/>
    </source>
</evidence>
<sequence length="284" mass="31003">MLSRTFSLVALVATAFAAPGPNLVGRKCGSPATQQIFELQANASALEAANDAAGIFEPAATLIIDTYFHVVATSNKPSGGYIPQANLTRQLTAMNTAFQPHGIQFKLLGTDYTINKLWARDQRPKLMRKALRKGSYKTLNIYFQKALVDQNLGYCYYPSGPPAAGTQAFYLDGCSIDSATLPGGSYTGYNLGLTAVHEIGHWFGLLHTFEGQKCSGRGDYVPDTPTQISASVGCPVGRDSCPGIEGVDPIHNYMDYSTDACYEEFTPRQKKRMMTMYNTYRKNS</sequence>
<comment type="similarity">
    <text evidence="2">Belongs to the peptidase M43B family.</text>
</comment>
<evidence type="ECO:0000256" key="8">
    <source>
        <dbReference type="ARBA" id="ARBA00023049"/>
    </source>
</evidence>
<dbReference type="InParanoid" id="A0A136IKA3"/>
<evidence type="ECO:0000256" key="10">
    <source>
        <dbReference type="SAM" id="SignalP"/>
    </source>
</evidence>
<evidence type="ECO:0000256" key="3">
    <source>
        <dbReference type="ARBA" id="ARBA00022670"/>
    </source>
</evidence>
<organism evidence="12 13">
    <name type="scientific">Microdochium bolleyi</name>
    <dbReference type="NCBI Taxonomy" id="196109"/>
    <lineage>
        <taxon>Eukaryota</taxon>
        <taxon>Fungi</taxon>
        <taxon>Dikarya</taxon>
        <taxon>Ascomycota</taxon>
        <taxon>Pezizomycotina</taxon>
        <taxon>Sordariomycetes</taxon>
        <taxon>Xylariomycetidae</taxon>
        <taxon>Xylariales</taxon>
        <taxon>Microdochiaceae</taxon>
        <taxon>Microdochium</taxon>
    </lineage>
</organism>
<evidence type="ECO:0000256" key="7">
    <source>
        <dbReference type="ARBA" id="ARBA00022833"/>
    </source>
</evidence>
<evidence type="ECO:0000256" key="5">
    <source>
        <dbReference type="ARBA" id="ARBA00022729"/>
    </source>
</evidence>
<dbReference type="AlphaFoldDB" id="A0A136IKA3"/>
<keyword evidence="6" id="KW-0378">Hydrolase</keyword>
<protein>
    <recommendedName>
        <fullName evidence="11">Peptidase M43 pregnancy-associated plasma-A domain-containing protein</fullName>
    </recommendedName>
</protein>
<comment type="function">
    <text evidence="1">Secreted metalloproteinase that allows assimilation of proteinaceous substrates.</text>
</comment>
<dbReference type="GO" id="GO:0008237">
    <property type="term" value="F:metallopeptidase activity"/>
    <property type="evidence" value="ECO:0007669"/>
    <property type="project" value="UniProtKB-KW"/>
</dbReference>
<dbReference type="PANTHER" id="PTHR47466">
    <property type="match status" value="1"/>
</dbReference>
<keyword evidence="13" id="KW-1185">Reference proteome</keyword>
<dbReference type="GO" id="GO:0046872">
    <property type="term" value="F:metal ion binding"/>
    <property type="evidence" value="ECO:0007669"/>
    <property type="project" value="UniProtKB-KW"/>
</dbReference>
<name>A0A136IKA3_9PEZI</name>